<proteinExistence type="predicted"/>
<keyword evidence="1" id="KW-1133">Transmembrane helix</keyword>
<sequence length="104" mass="11428">MEKGPGTYMFPAFFVTWVMLLTLRRDTVAALTHSIQFLTIRGYLLLSRNISRSGYEEPALRTLAPSPALPVSGLDVSGLARRGNGSTGVLGEDVHIQKRGRIQQ</sequence>
<gene>
    <name evidence="2" type="ORF">MTR64_05665</name>
</gene>
<keyword evidence="3" id="KW-1185">Reference proteome</keyword>
<evidence type="ECO:0000313" key="2">
    <source>
        <dbReference type="EMBL" id="MCJ2178042.1"/>
    </source>
</evidence>
<keyword evidence="1" id="KW-0812">Transmembrane</keyword>
<evidence type="ECO:0000313" key="3">
    <source>
        <dbReference type="Proteomes" id="UP001162880"/>
    </source>
</evidence>
<evidence type="ECO:0000256" key="1">
    <source>
        <dbReference type="SAM" id="Phobius"/>
    </source>
</evidence>
<keyword evidence="1" id="KW-0472">Membrane</keyword>
<protein>
    <submittedName>
        <fullName evidence="2">Uncharacterized protein</fullName>
    </submittedName>
</protein>
<comment type="caution">
    <text evidence="2">The sequence shown here is derived from an EMBL/GenBank/DDBJ whole genome shotgun (WGS) entry which is preliminary data.</text>
</comment>
<dbReference type="Proteomes" id="UP001162880">
    <property type="component" value="Unassembled WGS sequence"/>
</dbReference>
<organism evidence="2 3">
    <name type="scientific">Novosphingobium album</name>
    <name type="common">ex Hu et al. 2023</name>
    <dbReference type="NCBI Taxonomy" id="2930093"/>
    <lineage>
        <taxon>Bacteria</taxon>
        <taxon>Pseudomonadati</taxon>
        <taxon>Pseudomonadota</taxon>
        <taxon>Alphaproteobacteria</taxon>
        <taxon>Sphingomonadales</taxon>
        <taxon>Sphingomonadaceae</taxon>
        <taxon>Novosphingobium</taxon>
    </lineage>
</organism>
<name>A0ABT0AZ19_9SPHN</name>
<feature type="transmembrane region" description="Helical" evidence="1">
    <location>
        <begin position="6"/>
        <end position="23"/>
    </location>
</feature>
<dbReference type="RefSeq" id="WP_243991648.1">
    <property type="nucleotide sequence ID" value="NZ_JALHLE010000005.1"/>
</dbReference>
<dbReference type="EMBL" id="JALHLE010000005">
    <property type="protein sequence ID" value="MCJ2178042.1"/>
    <property type="molecule type" value="Genomic_DNA"/>
</dbReference>
<accession>A0ABT0AZ19</accession>
<reference evidence="2" key="1">
    <citation type="submission" date="2022-03" db="EMBL/GenBank/DDBJ databases">
        <title>Identification of a novel bacterium isolated from mangrove sediments.</title>
        <authorList>
            <person name="Pan X."/>
        </authorList>
    </citation>
    <scope>NUCLEOTIDE SEQUENCE</scope>
    <source>
        <strain evidence="2">B2580</strain>
    </source>
</reference>